<dbReference type="EMBL" id="SODV01000002">
    <property type="protein sequence ID" value="TDW95816.1"/>
    <property type="molecule type" value="Genomic_DNA"/>
</dbReference>
<sequence>MSLSIASLNSGSNGNCYYVGNDQDALLVDAGLSCREIERRMERLGLAMERVKGIFISHEHEDHIRGLQVLSRRYKLPVYIAEATRRHVSVDTRLVQGLPETVVVGSLSVTSFSKAHDAADPCSFVIASGDLRVGVFTDIGVVCDNLIRHFMQCHAAFLETNYDEQLLEEGRYPYPLKKRIRGGQGHLSNRQSLELFMGYRPAYLSHLLLSHLSEDNNRPELVRALFEEKAGGTVITVASRYEETGVIVVDGSYTGEAGPFWNAEGVVTRPEEPAPVPAPAMRRRKTLKTINTAQISLFNNDPHADR</sequence>
<organism evidence="2 3">
    <name type="scientific">Dinghuibacter silviterrae</name>
    <dbReference type="NCBI Taxonomy" id="1539049"/>
    <lineage>
        <taxon>Bacteria</taxon>
        <taxon>Pseudomonadati</taxon>
        <taxon>Bacteroidota</taxon>
        <taxon>Chitinophagia</taxon>
        <taxon>Chitinophagales</taxon>
        <taxon>Chitinophagaceae</taxon>
        <taxon>Dinghuibacter</taxon>
    </lineage>
</organism>
<dbReference type="InterPro" id="IPR001279">
    <property type="entry name" value="Metallo-B-lactamas"/>
</dbReference>
<dbReference type="InterPro" id="IPR052533">
    <property type="entry name" value="WalJ/YycJ-like"/>
</dbReference>
<dbReference type="SUPFAM" id="SSF56281">
    <property type="entry name" value="Metallo-hydrolase/oxidoreductase"/>
    <property type="match status" value="1"/>
</dbReference>
<evidence type="ECO:0000313" key="2">
    <source>
        <dbReference type="EMBL" id="TDW95816.1"/>
    </source>
</evidence>
<dbReference type="OrthoDB" id="9781189at2"/>
<evidence type="ECO:0000313" key="3">
    <source>
        <dbReference type="Proteomes" id="UP000294498"/>
    </source>
</evidence>
<dbReference type="PANTHER" id="PTHR47619">
    <property type="entry name" value="METALLO-HYDROLASE YYCJ-RELATED"/>
    <property type="match status" value="1"/>
</dbReference>
<dbReference type="PANTHER" id="PTHR47619:SF1">
    <property type="entry name" value="EXODEOXYRIBONUCLEASE WALJ"/>
    <property type="match status" value="1"/>
</dbReference>
<dbReference type="RefSeq" id="WP_133995524.1">
    <property type="nucleotide sequence ID" value="NZ_SODV01000002.1"/>
</dbReference>
<dbReference type="AlphaFoldDB" id="A0A4R8DFF8"/>
<comment type="caution">
    <text evidence="2">The sequence shown here is derived from an EMBL/GenBank/DDBJ whole genome shotgun (WGS) entry which is preliminary data.</text>
</comment>
<dbReference type="SMART" id="SM00849">
    <property type="entry name" value="Lactamase_B"/>
    <property type="match status" value="1"/>
</dbReference>
<protein>
    <submittedName>
        <fullName evidence="2">Phosphoribosyl 1,2-cyclic phosphodiesterase</fullName>
    </submittedName>
</protein>
<dbReference type="Pfam" id="PF00753">
    <property type="entry name" value="Lactamase_B"/>
    <property type="match status" value="1"/>
</dbReference>
<accession>A0A4R8DFF8</accession>
<dbReference type="Proteomes" id="UP000294498">
    <property type="component" value="Unassembled WGS sequence"/>
</dbReference>
<evidence type="ECO:0000259" key="1">
    <source>
        <dbReference type="SMART" id="SM00849"/>
    </source>
</evidence>
<dbReference type="Gene3D" id="3.60.15.10">
    <property type="entry name" value="Ribonuclease Z/Hydroxyacylglutathione hydrolase-like"/>
    <property type="match status" value="1"/>
</dbReference>
<dbReference type="InterPro" id="IPR036866">
    <property type="entry name" value="RibonucZ/Hydroxyglut_hydro"/>
</dbReference>
<keyword evidence="3" id="KW-1185">Reference proteome</keyword>
<gene>
    <name evidence="2" type="ORF">EDB95_3630</name>
</gene>
<name>A0A4R8DFF8_9BACT</name>
<feature type="domain" description="Metallo-beta-lactamase" evidence="1">
    <location>
        <begin position="13"/>
        <end position="186"/>
    </location>
</feature>
<reference evidence="2 3" key="1">
    <citation type="submission" date="2019-03" db="EMBL/GenBank/DDBJ databases">
        <title>Genomic Encyclopedia of Type Strains, Phase IV (KMG-IV): sequencing the most valuable type-strain genomes for metagenomic binning, comparative biology and taxonomic classification.</title>
        <authorList>
            <person name="Goeker M."/>
        </authorList>
    </citation>
    <scope>NUCLEOTIDE SEQUENCE [LARGE SCALE GENOMIC DNA]</scope>
    <source>
        <strain evidence="2 3">DSM 100059</strain>
    </source>
</reference>
<proteinExistence type="predicted"/>